<dbReference type="AlphaFoldDB" id="A0A5C0XN78"/>
<dbReference type="PANTHER" id="PTHR12818">
    <property type="entry name" value="TRNA (ADENINE(37)-N6)-METHYLTRANSFERASE"/>
    <property type="match status" value="1"/>
</dbReference>
<keyword evidence="4" id="KW-0489">Methyltransferase</keyword>
<keyword evidence="4" id="KW-0808">Transferase</keyword>
<dbReference type="GeneID" id="13300962"/>
<evidence type="ECO:0000256" key="2">
    <source>
        <dbReference type="ARBA" id="ARBA00033753"/>
    </source>
</evidence>
<dbReference type="InterPro" id="IPR023368">
    <property type="entry name" value="UPF0066_cons_site"/>
</dbReference>
<dbReference type="SUPFAM" id="SSF118196">
    <property type="entry name" value="YaeB-like"/>
    <property type="match status" value="1"/>
</dbReference>
<keyword evidence="1" id="KW-0949">S-adenosyl-L-methionine</keyword>
<dbReference type="PANTHER" id="PTHR12818:SF0">
    <property type="entry name" value="TRNA (ADENINE(37)-N6)-METHYLTRANSFERASE"/>
    <property type="match status" value="1"/>
</dbReference>
<protein>
    <submittedName>
        <fullName evidence="4">tRNA (N6-threonylcarbamoyladenosine(37)-N6)-methyltransferase TrmO</fullName>
    </submittedName>
</protein>
<feature type="domain" description="TsaA-like" evidence="3">
    <location>
        <begin position="3"/>
        <end position="125"/>
    </location>
</feature>
<dbReference type="InterPro" id="IPR040372">
    <property type="entry name" value="YaeB-like"/>
</dbReference>
<dbReference type="Proteomes" id="UP000324354">
    <property type="component" value="Chromosome"/>
</dbReference>
<dbReference type="GO" id="GO:0008168">
    <property type="term" value="F:methyltransferase activity"/>
    <property type="evidence" value="ECO:0007669"/>
    <property type="project" value="UniProtKB-KW"/>
</dbReference>
<evidence type="ECO:0000256" key="1">
    <source>
        <dbReference type="ARBA" id="ARBA00022691"/>
    </source>
</evidence>
<evidence type="ECO:0000313" key="5">
    <source>
        <dbReference type="Proteomes" id="UP000324354"/>
    </source>
</evidence>
<sequence length="204" mass="23778">MEVVPIGYIRKTDRDVFIEILDEFLEGLEGLEEGMWIKVIAWLHKSDTWEKRRILKVHPRGDKRNPIRGVFATRSPVRPNPFGLYTVFIEKIERNKLYISWIDAYDNTPVLDIRPFVERLDCPADINLEEYEYLGSSGRVDVMVRRSEHLDELEEVSPEEYVAAILEINGRSVPLSARDIYKLAKLLNKILEELPVEIKDKLGI</sequence>
<name>A0A5C0XN78_PYRFU</name>
<dbReference type="OrthoDB" id="40408at2157"/>
<dbReference type="RefSeq" id="WP_011011258.1">
    <property type="nucleotide sequence ID" value="NC_003413.1"/>
</dbReference>
<dbReference type="Gene3D" id="2.40.30.70">
    <property type="entry name" value="YaeB-like"/>
    <property type="match status" value="1"/>
</dbReference>
<dbReference type="EMBL" id="CP023154">
    <property type="protein sequence ID" value="QEK77875.1"/>
    <property type="molecule type" value="Genomic_DNA"/>
</dbReference>
<dbReference type="NCBIfam" id="TIGR00104">
    <property type="entry name" value="tRNA_TsaA"/>
    <property type="match status" value="1"/>
</dbReference>
<dbReference type="Pfam" id="PF01980">
    <property type="entry name" value="TrmO_N"/>
    <property type="match status" value="1"/>
</dbReference>
<reference evidence="4 5" key="1">
    <citation type="submission" date="2017-08" db="EMBL/GenBank/DDBJ databases">
        <title>Resequencing and Reannotation of the genome of Pyrococcus furiosus type strain DSM3638.</title>
        <authorList>
            <person name="Reichelt R.M."/>
            <person name="Bunk B."/>
        </authorList>
    </citation>
    <scope>NUCLEOTIDE SEQUENCE [LARGE SCALE GENOMIC DNA]</scope>
    <source>
        <strain evidence="4 5">DSM 3638</strain>
    </source>
</reference>
<dbReference type="PROSITE" id="PS01318">
    <property type="entry name" value="TSAA_1"/>
    <property type="match status" value="1"/>
</dbReference>
<dbReference type="InterPro" id="IPR036413">
    <property type="entry name" value="YaeB-like_sf"/>
</dbReference>
<dbReference type="InterPro" id="IPR023370">
    <property type="entry name" value="TrmO-like_N"/>
</dbReference>
<gene>
    <name evidence="4" type="primary">tsaA</name>
    <name evidence="4" type="ORF">PFDSM3638_00665</name>
</gene>
<evidence type="ECO:0000313" key="4">
    <source>
        <dbReference type="EMBL" id="QEK77875.1"/>
    </source>
</evidence>
<dbReference type="InterPro" id="IPR036414">
    <property type="entry name" value="YaeB_N_sf"/>
</dbReference>
<comment type="similarity">
    <text evidence="2">Belongs to the tRNA methyltransferase O family.</text>
</comment>
<dbReference type="GO" id="GO:0032259">
    <property type="term" value="P:methylation"/>
    <property type="evidence" value="ECO:0007669"/>
    <property type="project" value="UniProtKB-KW"/>
</dbReference>
<proteinExistence type="inferred from homology"/>
<evidence type="ECO:0000259" key="3">
    <source>
        <dbReference type="PROSITE" id="PS51668"/>
    </source>
</evidence>
<dbReference type="GeneID" id="41711935"/>
<accession>A0A5C0XN78</accession>
<organism evidence="4 5">
    <name type="scientific">Pyrococcus furiosus (strain ATCC 43587 / DSM 3638 / JCM 8422 / Vc1)</name>
    <dbReference type="NCBI Taxonomy" id="186497"/>
    <lineage>
        <taxon>Archaea</taxon>
        <taxon>Methanobacteriati</taxon>
        <taxon>Methanobacteriota</taxon>
        <taxon>Thermococci</taxon>
        <taxon>Thermococcales</taxon>
        <taxon>Thermococcaceae</taxon>
        <taxon>Pyrococcus</taxon>
    </lineage>
</organism>
<dbReference type="PROSITE" id="PS51668">
    <property type="entry name" value="TSAA_2"/>
    <property type="match status" value="1"/>
</dbReference>